<name>A0A8M3AZJ3_DANRE</name>
<dbReference type="AlphaFoldDB" id="A0A8M3AZJ3"/>
<feature type="domain" description="Chemokine interleukin-8-like" evidence="6">
    <location>
        <begin position="29"/>
        <end position="88"/>
    </location>
</feature>
<feature type="chain" id="PRO_5043265582" evidence="5">
    <location>
        <begin position="24"/>
        <end position="95"/>
    </location>
</feature>
<dbReference type="OrthoDB" id="8934837at2759"/>
<organism evidence="7">
    <name type="scientific">Danio rerio</name>
    <name type="common">Zebrafish</name>
    <name type="synonym">Brachydanio rerio</name>
    <dbReference type="NCBI Taxonomy" id="7955"/>
    <lineage>
        <taxon>Eukaryota</taxon>
        <taxon>Metazoa</taxon>
        <taxon>Chordata</taxon>
        <taxon>Craniata</taxon>
        <taxon>Vertebrata</taxon>
        <taxon>Euteleostomi</taxon>
        <taxon>Actinopterygii</taxon>
        <taxon>Neopterygii</taxon>
        <taxon>Teleostei</taxon>
        <taxon>Ostariophysi</taxon>
        <taxon>Cypriniformes</taxon>
        <taxon>Danionidae</taxon>
        <taxon>Danioninae</taxon>
        <taxon>Danio</taxon>
    </lineage>
</organism>
<dbReference type="InterPro" id="IPR039809">
    <property type="entry name" value="Chemokine_b/g/d"/>
</dbReference>
<evidence type="ECO:0000313" key="7">
    <source>
        <dbReference type="Ensembl" id="ENSDARP00000135517"/>
    </source>
</evidence>
<evidence type="ECO:0000256" key="1">
    <source>
        <dbReference type="ARBA" id="ARBA00004613"/>
    </source>
</evidence>
<dbReference type="GO" id="GO:0006955">
    <property type="term" value="P:immune response"/>
    <property type="evidence" value="ECO:0007669"/>
    <property type="project" value="InterPro"/>
</dbReference>
<reference evidence="7" key="1">
    <citation type="journal article" date="2013" name="Nature">
        <title>The zebrafish reference genome sequence and its relationship to the human genome.</title>
        <authorList>
            <consortium name="Genome Reference Consortium Zebrafish"/>
            <person name="Howe K."/>
            <person name="Clark M.D."/>
            <person name="Torroja C.F."/>
            <person name="Torrance J."/>
            <person name="Berthelot C."/>
            <person name="Muffato M."/>
            <person name="Collins J.E."/>
            <person name="Humphray S."/>
            <person name="McLaren K."/>
            <person name="Matthews L."/>
            <person name="McLaren S."/>
            <person name="Sealy I."/>
            <person name="Caccamo M."/>
            <person name="Churcher C."/>
            <person name="Scott C."/>
            <person name="Barrett J.C."/>
            <person name="Koch R."/>
            <person name="Rauch G.J."/>
            <person name="White S."/>
            <person name="Chow W."/>
            <person name="Kilian B."/>
            <person name="Quintais L.T."/>
            <person name="Guerra-Assuncao J.A."/>
            <person name="Zhou Y."/>
            <person name="Gu Y."/>
            <person name="Yen J."/>
            <person name="Vogel J.H."/>
            <person name="Eyre T."/>
            <person name="Redmond S."/>
            <person name="Banerjee R."/>
            <person name="Chi J."/>
            <person name="Fu B."/>
            <person name="Langley E."/>
            <person name="Maguire S.F."/>
            <person name="Laird G.K."/>
            <person name="Lloyd D."/>
            <person name="Kenyon E."/>
            <person name="Donaldson S."/>
            <person name="Sehra H."/>
            <person name="Almeida-King J."/>
            <person name="Loveland J."/>
            <person name="Trevanion S."/>
            <person name="Jones M."/>
            <person name="Quail M."/>
            <person name="Willey D."/>
            <person name="Hunt A."/>
            <person name="Burton J."/>
            <person name="Sims S."/>
            <person name="McLay K."/>
            <person name="Plumb B."/>
            <person name="Davis J."/>
            <person name="Clee C."/>
            <person name="Oliver K."/>
            <person name="Clark R."/>
            <person name="Riddle C."/>
            <person name="Elliot D."/>
            <person name="Eliott D."/>
            <person name="Threadgold G."/>
            <person name="Harden G."/>
            <person name="Ware D."/>
            <person name="Begum S."/>
            <person name="Mortimore B."/>
            <person name="Mortimer B."/>
            <person name="Kerry G."/>
            <person name="Heath P."/>
            <person name="Phillimore B."/>
            <person name="Tracey A."/>
            <person name="Corby N."/>
            <person name="Dunn M."/>
            <person name="Johnson C."/>
            <person name="Wood J."/>
            <person name="Clark S."/>
            <person name="Pelan S."/>
            <person name="Griffiths G."/>
            <person name="Smith M."/>
            <person name="Glithero R."/>
            <person name="Howden P."/>
            <person name="Barker N."/>
            <person name="Lloyd C."/>
            <person name="Stevens C."/>
            <person name="Harley J."/>
            <person name="Holt K."/>
            <person name="Panagiotidis G."/>
            <person name="Lovell J."/>
            <person name="Beasley H."/>
            <person name="Henderson C."/>
            <person name="Gordon D."/>
            <person name="Auger K."/>
            <person name="Wright D."/>
            <person name="Collins J."/>
            <person name="Raisen C."/>
            <person name="Dyer L."/>
            <person name="Leung K."/>
            <person name="Robertson L."/>
            <person name="Ambridge K."/>
            <person name="Leongamornlert D."/>
            <person name="McGuire S."/>
            <person name="Gilderthorp R."/>
            <person name="Griffiths C."/>
            <person name="Manthravadi D."/>
            <person name="Nichol S."/>
            <person name="Barker G."/>
            <person name="Whitehead S."/>
            <person name="Kay M."/>
            <person name="Brown J."/>
            <person name="Murnane C."/>
            <person name="Gray E."/>
            <person name="Humphries M."/>
            <person name="Sycamore N."/>
            <person name="Barker D."/>
            <person name="Saunders D."/>
            <person name="Wallis J."/>
            <person name="Babbage A."/>
            <person name="Hammond S."/>
            <person name="Mashreghi-Mohammadi M."/>
            <person name="Barr L."/>
            <person name="Martin S."/>
            <person name="Wray P."/>
            <person name="Ellington A."/>
            <person name="Matthews N."/>
            <person name="Ellwood M."/>
            <person name="Woodmansey R."/>
            <person name="Clark G."/>
            <person name="Cooper J."/>
            <person name="Cooper J."/>
            <person name="Tromans A."/>
            <person name="Grafham D."/>
            <person name="Skuce C."/>
            <person name="Pandian R."/>
            <person name="Andrews R."/>
            <person name="Harrison E."/>
            <person name="Kimberley A."/>
            <person name="Garnett J."/>
            <person name="Fosker N."/>
            <person name="Hall R."/>
            <person name="Garner P."/>
            <person name="Kelly D."/>
            <person name="Bird C."/>
            <person name="Palmer S."/>
            <person name="Gehring I."/>
            <person name="Berger A."/>
            <person name="Dooley C.M."/>
            <person name="Ersan-Urun Z."/>
            <person name="Eser C."/>
            <person name="Geiger H."/>
            <person name="Geisler M."/>
            <person name="Karotki L."/>
            <person name="Kirn A."/>
            <person name="Konantz J."/>
            <person name="Konantz M."/>
            <person name="Oberlander M."/>
            <person name="Rudolph-Geiger S."/>
            <person name="Teucke M."/>
            <person name="Lanz C."/>
            <person name="Raddatz G."/>
            <person name="Osoegawa K."/>
            <person name="Zhu B."/>
            <person name="Rapp A."/>
            <person name="Widaa S."/>
            <person name="Langford C."/>
            <person name="Yang F."/>
            <person name="Schuster S.C."/>
            <person name="Carter N.P."/>
            <person name="Harrow J."/>
            <person name="Ning Z."/>
            <person name="Herrero J."/>
            <person name="Searle S.M."/>
            <person name="Enright A."/>
            <person name="Geisler R."/>
            <person name="Plasterk R.H."/>
            <person name="Lee C."/>
            <person name="Westerfield M."/>
            <person name="de Jong P.J."/>
            <person name="Zon L.I."/>
            <person name="Postlethwait J.H."/>
            <person name="Nusslein-Volhard C."/>
            <person name="Hubbard T.J."/>
            <person name="Roest Crollius H."/>
            <person name="Rogers J."/>
            <person name="Stemple D.L."/>
        </authorList>
    </citation>
    <scope>NUCLEOTIDE SEQUENCE [LARGE SCALE GENOMIC DNA]</scope>
    <source>
        <strain evidence="7">Tuebingen</strain>
    </source>
</reference>
<dbReference type="InterPro" id="IPR036048">
    <property type="entry name" value="Interleukin_8-like_sf"/>
</dbReference>
<dbReference type="Bgee" id="ENSDARG00000100484">
    <property type="expression patterns" value="Expressed in muscle tissue and 18 other cell types or tissues"/>
</dbReference>
<gene>
    <name evidence="7" type="primary">LOC101884623</name>
</gene>
<evidence type="ECO:0000259" key="6">
    <source>
        <dbReference type="SMART" id="SM00199"/>
    </source>
</evidence>
<dbReference type="Gene3D" id="2.40.50.40">
    <property type="match status" value="1"/>
</dbReference>
<comment type="subcellular location">
    <subcellularLocation>
        <location evidence="1">Secreted</location>
    </subcellularLocation>
</comment>
<accession>A0A0G2KSX4</accession>
<dbReference type="InterPro" id="IPR001811">
    <property type="entry name" value="Chemokine_IL8-like_dom"/>
</dbReference>
<dbReference type="FunCoup" id="A0A8M3AZJ3">
    <property type="interactions" value="3"/>
</dbReference>
<proteinExistence type="predicted"/>
<dbReference type="Ensembl" id="ENSDART00000161754.2">
    <property type="protein sequence ID" value="ENSDARP00000135517.1"/>
    <property type="gene ID" value="ENSDARG00000100484.2"/>
</dbReference>
<dbReference type="GO" id="GO:0008009">
    <property type="term" value="F:chemokine activity"/>
    <property type="evidence" value="ECO:0007669"/>
    <property type="project" value="InterPro"/>
</dbReference>
<protein>
    <submittedName>
        <fullName evidence="7">C-C motif chemokine 5-like</fullName>
    </submittedName>
</protein>
<dbReference type="GeneTree" id="ENSGT00970000194580"/>
<feature type="signal peptide" evidence="5">
    <location>
        <begin position="1"/>
        <end position="23"/>
    </location>
</feature>
<dbReference type="PANTHER" id="PTHR12015">
    <property type="entry name" value="SMALL INDUCIBLE CYTOKINE A"/>
    <property type="match status" value="1"/>
</dbReference>
<evidence type="ECO:0000256" key="4">
    <source>
        <dbReference type="ARBA" id="ARBA00022729"/>
    </source>
</evidence>
<dbReference type="SMART" id="SM00199">
    <property type="entry name" value="SCY"/>
    <property type="match status" value="1"/>
</dbReference>
<dbReference type="SMR" id="A0A8M3AZJ3"/>
<evidence type="ECO:0000256" key="2">
    <source>
        <dbReference type="ARBA" id="ARBA00022514"/>
    </source>
</evidence>
<reference evidence="7" key="2">
    <citation type="submission" date="2015-06" db="UniProtKB">
        <authorList>
            <consortium name="Ensembl"/>
        </authorList>
    </citation>
    <scope>IDENTIFICATION</scope>
    <source>
        <strain evidence="7">Tuebingen</strain>
    </source>
</reference>
<dbReference type="GO" id="GO:0005615">
    <property type="term" value="C:extracellular space"/>
    <property type="evidence" value="ECO:0007669"/>
    <property type="project" value="UniProtKB-KW"/>
</dbReference>
<evidence type="ECO:0000256" key="3">
    <source>
        <dbReference type="ARBA" id="ARBA00022525"/>
    </source>
</evidence>
<accession>A0A8M3AZJ3</accession>
<dbReference type="EMBL" id="CR450808">
    <property type="status" value="NOT_ANNOTATED_CDS"/>
    <property type="molecule type" value="Genomic_DNA"/>
</dbReference>
<dbReference type="Pfam" id="PF00048">
    <property type="entry name" value="IL8"/>
    <property type="match status" value="1"/>
</dbReference>
<dbReference type="PANTHER" id="PTHR12015:SF183">
    <property type="entry name" value="C-C MOTIF CHEMOKINE 3"/>
    <property type="match status" value="1"/>
</dbReference>
<dbReference type="STRING" id="7955.ENSDARP00000135517"/>
<keyword evidence="3" id="KW-0964">Secreted</keyword>
<keyword evidence="2" id="KW-0202">Cytokine</keyword>
<keyword evidence="4 5" id="KW-0732">Signal</keyword>
<dbReference type="SUPFAM" id="SSF54117">
    <property type="entry name" value="Interleukin 8-like chemokines"/>
    <property type="match status" value="1"/>
</dbReference>
<evidence type="ECO:0000256" key="5">
    <source>
        <dbReference type="SAM" id="SignalP"/>
    </source>
</evidence>
<dbReference type="CDD" id="cd00272">
    <property type="entry name" value="Chemokine_CC"/>
    <property type="match status" value="1"/>
</dbReference>
<sequence length="95" mass="11003">MKTPLLLLVCVVMLYSLPDSSSGQQSIRKGICCFGKGSNRRIKLNRLNSYYWTSNFCTLKRLVFVTTTKRNICMNPENEWVQKIIKEKLILDLSI</sequence>